<dbReference type="AlphaFoldDB" id="A0A2T7BFB7"/>
<feature type="signal peptide" evidence="1">
    <location>
        <begin position="1"/>
        <end position="19"/>
    </location>
</feature>
<gene>
    <name evidence="2" type="ORF">DCC81_11745</name>
</gene>
<dbReference type="RefSeq" id="WP_108686818.1">
    <property type="nucleotide sequence ID" value="NZ_QCYK01000002.1"/>
</dbReference>
<dbReference type="EMBL" id="QCYK01000002">
    <property type="protein sequence ID" value="PUZ24981.1"/>
    <property type="molecule type" value="Genomic_DNA"/>
</dbReference>
<protein>
    <submittedName>
        <fullName evidence="2">Uncharacterized protein</fullName>
    </submittedName>
</protein>
<evidence type="ECO:0000256" key="1">
    <source>
        <dbReference type="SAM" id="SignalP"/>
    </source>
</evidence>
<feature type="chain" id="PRO_5015575386" evidence="1">
    <location>
        <begin position="20"/>
        <end position="119"/>
    </location>
</feature>
<dbReference type="Proteomes" id="UP000244450">
    <property type="component" value="Unassembled WGS sequence"/>
</dbReference>
<comment type="caution">
    <text evidence="2">The sequence shown here is derived from an EMBL/GenBank/DDBJ whole genome shotgun (WGS) entry which is preliminary data.</text>
</comment>
<dbReference type="OrthoDB" id="797595at2"/>
<keyword evidence="1" id="KW-0732">Signal</keyword>
<organism evidence="2 3">
    <name type="scientific">Chitinophaga parva</name>
    <dbReference type="NCBI Taxonomy" id="2169414"/>
    <lineage>
        <taxon>Bacteria</taxon>
        <taxon>Pseudomonadati</taxon>
        <taxon>Bacteroidota</taxon>
        <taxon>Chitinophagia</taxon>
        <taxon>Chitinophagales</taxon>
        <taxon>Chitinophagaceae</taxon>
        <taxon>Chitinophaga</taxon>
    </lineage>
</organism>
<keyword evidence="3" id="KW-1185">Reference proteome</keyword>
<accession>A0A2T7BFB7</accession>
<evidence type="ECO:0000313" key="2">
    <source>
        <dbReference type="EMBL" id="PUZ24981.1"/>
    </source>
</evidence>
<proteinExistence type="predicted"/>
<name>A0A2T7BFB7_9BACT</name>
<sequence>MKKALIAALLLAAGSHGFAQQKPKLKHMTITLVDSHATFTVGHRANNMFITRDDTAQVQKQVDLNTHVKAKEEPAAYEQMLMRLLKPYFDEDWQLVTAAVEFVPSSNTEVFRYYLTKEE</sequence>
<evidence type="ECO:0000313" key="3">
    <source>
        <dbReference type="Proteomes" id="UP000244450"/>
    </source>
</evidence>
<reference evidence="2 3" key="1">
    <citation type="submission" date="2018-04" db="EMBL/GenBank/DDBJ databases">
        <title>Chitinophaga fuyangensis sp. nov., isolated from soil in a chemical factory.</title>
        <authorList>
            <person name="Chen K."/>
        </authorList>
    </citation>
    <scope>NUCLEOTIDE SEQUENCE [LARGE SCALE GENOMIC DNA]</scope>
    <source>
        <strain evidence="2 3">LY-1</strain>
    </source>
</reference>